<protein>
    <submittedName>
        <fullName evidence="2">DUF1801 domain-containing protein</fullName>
    </submittedName>
</protein>
<name>A0A3A1U107_9MICO</name>
<feature type="region of interest" description="Disordered" evidence="1">
    <location>
        <begin position="1"/>
        <end position="33"/>
    </location>
</feature>
<dbReference type="EMBL" id="QXTG01000001">
    <property type="protein sequence ID" value="RIX30201.1"/>
    <property type="molecule type" value="Genomic_DNA"/>
</dbReference>
<organism evidence="2 3">
    <name type="scientific">Amnibacterium setariae</name>
    <dbReference type="NCBI Taxonomy" id="2306585"/>
    <lineage>
        <taxon>Bacteria</taxon>
        <taxon>Bacillati</taxon>
        <taxon>Actinomycetota</taxon>
        <taxon>Actinomycetes</taxon>
        <taxon>Micrococcales</taxon>
        <taxon>Microbacteriaceae</taxon>
        <taxon>Amnibacterium</taxon>
    </lineage>
</organism>
<feature type="compositionally biased region" description="Basic and acidic residues" evidence="1">
    <location>
        <begin position="10"/>
        <end position="24"/>
    </location>
</feature>
<dbReference type="Proteomes" id="UP000265742">
    <property type="component" value="Unassembled WGS sequence"/>
</dbReference>
<proteinExistence type="predicted"/>
<dbReference type="RefSeq" id="WP_119480565.1">
    <property type="nucleotide sequence ID" value="NZ_QXTG01000001.1"/>
</dbReference>
<evidence type="ECO:0000313" key="2">
    <source>
        <dbReference type="EMBL" id="RIX30201.1"/>
    </source>
</evidence>
<gene>
    <name evidence="2" type="ORF">D1781_01765</name>
</gene>
<keyword evidence="3" id="KW-1185">Reference proteome</keyword>
<reference evidence="3" key="1">
    <citation type="submission" date="2018-09" db="EMBL/GenBank/DDBJ databases">
        <authorList>
            <person name="Kim I."/>
        </authorList>
    </citation>
    <scope>NUCLEOTIDE SEQUENCE [LARGE SCALE GENOMIC DNA]</scope>
    <source>
        <strain evidence="3">DD4a</strain>
    </source>
</reference>
<dbReference type="SUPFAM" id="SSF159888">
    <property type="entry name" value="YdhG-like"/>
    <property type="match status" value="1"/>
</dbReference>
<dbReference type="OrthoDB" id="32458at2"/>
<evidence type="ECO:0000313" key="3">
    <source>
        <dbReference type="Proteomes" id="UP000265742"/>
    </source>
</evidence>
<evidence type="ECO:0000256" key="1">
    <source>
        <dbReference type="SAM" id="MobiDB-lite"/>
    </source>
</evidence>
<sequence>MADTEGAFTAEERAAMKDRAQEVRRARRGKASPEDDLRDLLAKIDELPEPERTTALRIHAIVSRTAPELQPKLWYGMPGWAKGGKNLLFFQSATKFRTRYATLGFSDLARLDDGDLWPNAYAITALTPEVEARIAALVRRALG</sequence>
<dbReference type="Gene3D" id="3.90.1150.200">
    <property type="match status" value="1"/>
</dbReference>
<dbReference type="AlphaFoldDB" id="A0A3A1U107"/>
<comment type="caution">
    <text evidence="2">The sequence shown here is derived from an EMBL/GenBank/DDBJ whole genome shotgun (WGS) entry which is preliminary data.</text>
</comment>
<accession>A0A3A1U107</accession>